<dbReference type="Proteomes" id="UP000194236">
    <property type="component" value="Unassembled WGS sequence"/>
</dbReference>
<dbReference type="EMBL" id="MUJZ01007191">
    <property type="protein sequence ID" value="OTF82695.1"/>
    <property type="molecule type" value="Genomic_DNA"/>
</dbReference>
<keyword evidence="3" id="KW-1185">Reference proteome</keyword>
<reference evidence="2 3" key="1">
    <citation type="submission" date="2017-03" db="EMBL/GenBank/DDBJ databases">
        <title>Genome Survey of Euroglyphus maynei.</title>
        <authorList>
            <person name="Arlian L.G."/>
            <person name="Morgan M.S."/>
            <person name="Rider S.D."/>
        </authorList>
    </citation>
    <scope>NUCLEOTIDE SEQUENCE [LARGE SCALE GENOMIC DNA]</scope>
    <source>
        <strain evidence="2">Arlian Lab</strain>
        <tissue evidence="2">Whole body</tissue>
    </source>
</reference>
<gene>
    <name evidence="2" type="ORF">BLA29_003404</name>
</gene>
<sequence>MTDDCNTVVLNDHSAWQLSYMQHGPMTNDDHYVFHHINTMIIIQTLMIIYGHYSNDERDMSQFYVHAEFFPNLDD</sequence>
<evidence type="ECO:0000313" key="3">
    <source>
        <dbReference type="Proteomes" id="UP000194236"/>
    </source>
</evidence>
<organism evidence="2 3">
    <name type="scientific">Euroglyphus maynei</name>
    <name type="common">Mayne's house dust mite</name>
    <dbReference type="NCBI Taxonomy" id="6958"/>
    <lineage>
        <taxon>Eukaryota</taxon>
        <taxon>Metazoa</taxon>
        <taxon>Ecdysozoa</taxon>
        <taxon>Arthropoda</taxon>
        <taxon>Chelicerata</taxon>
        <taxon>Arachnida</taxon>
        <taxon>Acari</taxon>
        <taxon>Acariformes</taxon>
        <taxon>Sarcoptiformes</taxon>
        <taxon>Astigmata</taxon>
        <taxon>Psoroptidia</taxon>
        <taxon>Analgoidea</taxon>
        <taxon>Pyroglyphidae</taxon>
        <taxon>Pyroglyphinae</taxon>
        <taxon>Euroglyphus</taxon>
    </lineage>
</organism>
<protein>
    <submittedName>
        <fullName evidence="2">Uncharacterized protein</fullName>
    </submittedName>
</protein>
<keyword evidence="1" id="KW-0812">Transmembrane</keyword>
<name>A0A1Y3BU39_EURMA</name>
<keyword evidence="1" id="KW-0472">Membrane</keyword>
<comment type="caution">
    <text evidence="2">The sequence shown here is derived from an EMBL/GenBank/DDBJ whole genome shotgun (WGS) entry which is preliminary data.</text>
</comment>
<proteinExistence type="predicted"/>
<feature type="transmembrane region" description="Helical" evidence="1">
    <location>
        <begin position="33"/>
        <end position="53"/>
    </location>
</feature>
<evidence type="ECO:0000313" key="2">
    <source>
        <dbReference type="EMBL" id="OTF82695.1"/>
    </source>
</evidence>
<keyword evidence="1" id="KW-1133">Transmembrane helix</keyword>
<evidence type="ECO:0000256" key="1">
    <source>
        <dbReference type="SAM" id="Phobius"/>
    </source>
</evidence>
<accession>A0A1Y3BU39</accession>
<dbReference type="AlphaFoldDB" id="A0A1Y3BU39"/>